<sequence length="509" mass="58004">MYKVFIFCLSVKCVLSANILYVSPIPSPSHHIWNRALALGLVNKGHSVTLIGPDKDKVHPKNYSHIYMEGIYEELDDSFDINEMGTYSPAQMMLEFESWSLFSCEKALKTQGLQKLLGYPADSFDLIIFDVTTGSCFYPLIQKFNYPPSIAVTAFLLPTYVAHNFGNHLYPSYIPWYGLQYTSEMSFVERVWNFIFTYADVVRRKISLYQKEHSMAKEIFGENIPSMEELERHISLVLANTDPILDFPQPVPPNIIPVGGLHTRKSKDLPQDILTVLDNAKHGIIVFSLGSNLRSDKLNKQTQNALLEAFSKIQETVIWKFESDIENLPKNVIVRKWLPQNDILGHPNVKLFIGHGGALSTQEALYHGVPMICVPFIVDQHINTRIIVNKNLGIHLDFKKITAGYVLQLLREVLDNPKYTENMKKISNIFRDRLETPLERGVFWVEYVLRHGGAQFLTTPARDFSYFKACSLDVIAFLFAIATVIVIIVCKMFALIMKACSSKKKIKVN</sequence>
<dbReference type="InterPro" id="IPR035595">
    <property type="entry name" value="UDP_glycos_trans_CS"/>
</dbReference>
<evidence type="ECO:0000313" key="6">
    <source>
        <dbReference type="EMBL" id="EFA05873.2"/>
    </source>
</evidence>
<dbReference type="GO" id="GO:0016020">
    <property type="term" value="C:membrane"/>
    <property type="evidence" value="ECO:0007669"/>
    <property type="project" value="UniProtKB-SubCell"/>
</dbReference>
<dbReference type="GO" id="GO:0008194">
    <property type="term" value="F:UDP-glycosyltransferase activity"/>
    <property type="evidence" value="ECO:0000318"/>
    <property type="project" value="GO_Central"/>
</dbReference>
<accession>D6WT25</accession>
<organism evidence="6 7">
    <name type="scientific">Tribolium castaneum</name>
    <name type="common">Red flour beetle</name>
    <dbReference type="NCBI Taxonomy" id="7070"/>
    <lineage>
        <taxon>Eukaryota</taxon>
        <taxon>Metazoa</taxon>
        <taxon>Ecdysozoa</taxon>
        <taxon>Arthropoda</taxon>
        <taxon>Hexapoda</taxon>
        <taxon>Insecta</taxon>
        <taxon>Pterygota</taxon>
        <taxon>Neoptera</taxon>
        <taxon>Endopterygota</taxon>
        <taxon>Coleoptera</taxon>
        <taxon>Polyphaga</taxon>
        <taxon>Cucujiformia</taxon>
        <taxon>Tenebrionidae</taxon>
        <taxon>Tenebrionidae incertae sedis</taxon>
        <taxon>Tribolium</taxon>
    </lineage>
</organism>
<dbReference type="FunFam" id="3.40.50.2000:FF:000050">
    <property type="entry name" value="UDP-glucuronosyltransferase"/>
    <property type="match status" value="1"/>
</dbReference>
<dbReference type="Pfam" id="PF00201">
    <property type="entry name" value="UDPGT"/>
    <property type="match status" value="1"/>
</dbReference>
<dbReference type="AlphaFoldDB" id="D6WT25"/>
<reference evidence="6 7" key="2">
    <citation type="journal article" date="2010" name="Nucleic Acids Res.">
        <title>BeetleBase in 2010: revisions to provide comprehensive genomic information for Tribolium castaneum.</title>
        <authorList>
            <person name="Kim H.S."/>
            <person name="Murphy T."/>
            <person name="Xia J."/>
            <person name="Caragea D."/>
            <person name="Park Y."/>
            <person name="Beeman R.W."/>
            <person name="Lorenzen M.D."/>
            <person name="Butcher S."/>
            <person name="Manak J.R."/>
            <person name="Brown S.J."/>
        </authorList>
    </citation>
    <scope>GENOME REANNOTATION</scope>
    <source>
        <strain evidence="6 7">Georgia GA2</strain>
    </source>
</reference>
<gene>
    <name evidence="6" type="primary">AUGUSTUS-3.0.2_08675</name>
    <name evidence="6" type="ORF">TcasGA2_TC008675</name>
</gene>
<name>D6WT25_TRICA</name>
<dbReference type="OrthoDB" id="5835829at2759"/>
<dbReference type="PANTHER" id="PTHR48043">
    <property type="entry name" value="EG:EG0003.4 PROTEIN-RELATED"/>
    <property type="match status" value="1"/>
</dbReference>
<dbReference type="PROSITE" id="PS00375">
    <property type="entry name" value="UDPGT"/>
    <property type="match status" value="1"/>
</dbReference>
<reference evidence="6 7" key="1">
    <citation type="journal article" date="2008" name="Nature">
        <title>The genome of the model beetle and pest Tribolium castaneum.</title>
        <authorList>
            <consortium name="Tribolium Genome Sequencing Consortium"/>
            <person name="Richards S."/>
            <person name="Gibbs R.A."/>
            <person name="Weinstock G.M."/>
            <person name="Brown S.J."/>
            <person name="Denell R."/>
            <person name="Beeman R.W."/>
            <person name="Gibbs R."/>
            <person name="Beeman R.W."/>
            <person name="Brown S.J."/>
            <person name="Bucher G."/>
            <person name="Friedrich M."/>
            <person name="Grimmelikhuijzen C.J."/>
            <person name="Klingler M."/>
            <person name="Lorenzen M."/>
            <person name="Richards S."/>
            <person name="Roth S."/>
            <person name="Schroder R."/>
            <person name="Tautz D."/>
            <person name="Zdobnov E.M."/>
            <person name="Muzny D."/>
            <person name="Gibbs R.A."/>
            <person name="Weinstock G.M."/>
            <person name="Attaway T."/>
            <person name="Bell S."/>
            <person name="Buhay C.J."/>
            <person name="Chandrabose M.N."/>
            <person name="Chavez D."/>
            <person name="Clerk-Blankenburg K.P."/>
            <person name="Cree A."/>
            <person name="Dao M."/>
            <person name="Davis C."/>
            <person name="Chacko J."/>
            <person name="Dinh H."/>
            <person name="Dugan-Rocha S."/>
            <person name="Fowler G."/>
            <person name="Garner T.T."/>
            <person name="Garnes J."/>
            <person name="Gnirke A."/>
            <person name="Hawes A."/>
            <person name="Hernandez J."/>
            <person name="Hines S."/>
            <person name="Holder M."/>
            <person name="Hume J."/>
            <person name="Jhangiani S.N."/>
            <person name="Joshi V."/>
            <person name="Khan Z.M."/>
            <person name="Jackson L."/>
            <person name="Kovar C."/>
            <person name="Kowis A."/>
            <person name="Lee S."/>
            <person name="Lewis L.R."/>
            <person name="Margolis J."/>
            <person name="Morgan M."/>
            <person name="Nazareth L.V."/>
            <person name="Nguyen N."/>
            <person name="Okwuonu G."/>
            <person name="Parker D."/>
            <person name="Richards S."/>
            <person name="Ruiz S.J."/>
            <person name="Santibanez J."/>
            <person name="Savard J."/>
            <person name="Scherer S.E."/>
            <person name="Schneider B."/>
            <person name="Sodergren E."/>
            <person name="Tautz D."/>
            <person name="Vattahil S."/>
            <person name="Villasana D."/>
            <person name="White C.S."/>
            <person name="Wright R."/>
            <person name="Park Y."/>
            <person name="Beeman R.W."/>
            <person name="Lord J."/>
            <person name="Oppert B."/>
            <person name="Lorenzen M."/>
            <person name="Brown S."/>
            <person name="Wang L."/>
            <person name="Savard J."/>
            <person name="Tautz D."/>
            <person name="Richards S."/>
            <person name="Weinstock G."/>
            <person name="Gibbs R.A."/>
            <person name="Liu Y."/>
            <person name="Worley K."/>
            <person name="Weinstock G."/>
            <person name="Elsik C.G."/>
            <person name="Reese J.T."/>
            <person name="Elhaik E."/>
            <person name="Landan G."/>
            <person name="Graur D."/>
            <person name="Arensburger P."/>
            <person name="Atkinson P."/>
            <person name="Beeman R.W."/>
            <person name="Beidler J."/>
            <person name="Brown S.J."/>
            <person name="Demuth J.P."/>
            <person name="Drury D.W."/>
            <person name="Du Y.Z."/>
            <person name="Fujiwara H."/>
            <person name="Lorenzen M."/>
            <person name="Maselli V."/>
            <person name="Osanai M."/>
            <person name="Park Y."/>
            <person name="Robertson H.M."/>
            <person name="Tu Z."/>
            <person name="Wang J.J."/>
            <person name="Wang S."/>
            <person name="Richards S."/>
            <person name="Song H."/>
            <person name="Zhang L."/>
            <person name="Sodergren E."/>
            <person name="Werner D."/>
            <person name="Stanke M."/>
            <person name="Morgenstern B."/>
            <person name="Solovyev V."/>
            <person name="Kosarev P."/>
            <person name="Brown G."/>
            <person name="Chen H.C."/>
            <person name="Ermolaeva O."/>
            <person name="Hlavina W."/>
            <person name="Kapustin Y."/>
            <person name="Kiryutin B."/>
            <person name="Kitts P."/>
            <person name="Maglott D."/>
            <person name="Pruitt K."/>
            <person name="Sapojnikov V."/>
            <person name="Souvorov A."/>
            <person name="Mackey A.J."/>
            <person name="Waterhouse R.M."/>
            <person name="Wyder S."/>
            <person name="Zdobnov E.M."/>
            <person name="Zdobnov E.M."/>
            <person name="Wyder S."/>
            <person name="Kriventseva E.V."/>
            <person name="Kadowaki T."/>
            <person name="Bork P."/>
            <person name="Aranda M."/>
            <person name="Bao R."/>
            <person name="Beermann A."/>
            <person name="Berns N."/>
            <person name="Bolognesi R."/>
            <person name="Bonneton F."/>
            <person name="Bopp D."/>
            <person name="Brown S.J."/>
            <person name="Bucher G."/>
            <person name="Butts T."/>
            <person name="Chaumot A."/>
            <person name="Denell R.E."/>
            <person name="Ferrier D.E."/>
            <person name="Friedrich M."/>
            <person name="Gordon C.M."/>
            <person name="Jindra M."/>
            <person name="Klingler M."/>
            <person name="Lan Q."/>
            <person name="Lattorff H.M."/>
            <person name="Laudet V."/>
            <person name="von Levetsow C."/>
            <person name="Liu Z."/>
            <person name="Lutz R."/>
            <person name="Lynch J.A."/>
            <person name="da Fonseca R.N."/>
            <person name="Posnien N."/>
            <person name="Reuter R."/>
            <person name="Roth S."/>
            <person name="Savard J."/>
            <person name="Schinko J.B."/>
            <person name="Schmitt C."/>
            <person name="Schoppmeier M."/>
            <person name="Schroder R."/>
            <person name="Shippy T.D."/>
            <person name="Simonnet F."/>
            <person name="Marques-Souza H."/>
            <person name="Tautz D."/>
            <person name="Tomoyasu Y."/>
            <person name="Trauner J."/>
            <person name="Van der Zee M."/>
            <person name="Vervoort M."/>
            <person name="Wittkopp N."/>
            <person name="Wimmer E.A."/>
            <person name="Yang X."/>
            <person name="Jones A.K."/>
            <person name="Sattelle D.B."/>
            <person name="Ebert P.R."/>
            <person name="Nelson D."/>
            <person name="Scott J.G."/>
            <person name="Beeman R.W."/>
            <person name="Muthukrishnan S."/>
            <person name="Kramer K.J."/>
            <person name="Arakane Y."/>
            <person name="Beeman R.W."/>
            <person name="Zhu Q."/>
            <person name="Hogenkamp D."/>
            <person name="Dixit R."/>
            <person name="Oppert B."/>
            <person name="Jiang H."/>
            <person name="Zou Z."/>
            <person name="Marshall J."/>
            <person name="Elpidina E."/>
            <person name="Vinokurov K."/>
            <person name="Oppert C."/>
            <person name="Zou Z."/>
            <person name="Evans J."/>
            <person name="Lu Z."/>
            <person name="Zhao P."/>
            <person name="Sumathipala N."/>
            <person name="Altincicek B."/>
            <person name="Vilcinskas A."/>
            <person name="Williams M."/>
            <person name="Hultmark D."/>
            <person name="Hetru C."/>
            <person name="Jiang H."/>
            <person name="Grimmelikhuijzen C.J."/>
            <person name="Hauser F."/>
            <person name="Cazzamali G."/>
            <person name="Williamson M."/>
            <person name="Park Y."/>
            <person name="Li B."/>
            <person name="Tanaka Y."/>
            <person name="Predel R."/>
            <person name="Neupert S."/>
            <person name="Schachtner J."/>
            <person name="Verleyen P."/>
            <person name="Raible F."/>
            <person name="Bork P."/>
            <person name="Friedrich M."/>
            <person name="Walden K.K."/>
            <person name="Robertson H.M."/>
            <person name="Angeli S."/>
            <person name="Foret S."/>
            <person name="Bucher G."/>
            <person name="Schuetz S."/>
            <person name="Maleszka R."/>
            <person name="Wimmer E.A."/>
            <person name="Beeman R.W."/>
            <person name="Lorenzen M."/>
            <person name="Tomoyasu Y."/>
            <person name="Miller S.C."/>
            <person name="Grossmann D."/>
            <person name="Bucher G."/>
        </authorList>
    </citation>
    <scope>NUCLEOTIDE SEQUENCE [LARGE SCALE GENOMIC DNA]</scope>
    <source>
        <strain evidence="6 7">Georgia GA2</strain>
    </source>
</reference>
<keyword evidence="5" id="KW-0472">Membrane</keyword>
<dbReference type="SUPFAM" id="SSF53756">
    <property type="entry name" value="UDP-Glycosyltransferase/glycogen phosphorylase"/>
    <property type="match status" value="1"/>
</dbReference>
<dbReference type="Gene3D" id="3.40.50.2000">
    <property type="entry name" value="Glycogen Phosphorylase B"/>
    <property type="match status" value="1"/>
</dbReference>
<evidence type="ECO:0000256" key="2">
    <source>
        <dbReference type="ARBA" id="ARBA00022676"/>
    </source>
</evidence>
<dbReference type="PANTHER" id="PTHR48043:SF159">
    <property type="entry name" value="EG:EG0003.4 PROTEIN-RELATED"/>
    <property type="match status" value="1"/>
</dbReference>
<keyword evidence="5" id="KW-1133">Transmembrane helix</keyword>
<evidence type="ECO:0000313" key="7">
    <source>
        <dbReference type="Proteomes" id="UP000007266"/>
    </source>
</evidence>
<feature type="transmembrane region" description="Helical" evidence="5">
    <location>
        <begin position="474"/>
        <end position="497"/>
    </location>
</feature>
<proteinExistence type="inferred from homology"/>
<comment type="subcellular location">
    <subcellularLocation>
        <location evidence="5">Membrane</location>
        <topology evidence="5">Single-pass membrane protein</topology>
    </subcellularLocation>
</comment>
<dbReference type="OMA" id="HIWNRAW"/>
<dbReference type="eggNOG" id="KOG1192">
    <property type="taxonomic scope" value="Eukaryota"/>
</dbReference>
<evidence type="ECO:0000256" key="3">
    <source>
        <dbReference type="ARBA" id="ARBA00022679"/>
    </source>
</evidence>
<keyword evidence="5" id="KW-0732">Signal</keyword>
<dbReference type="InParanoid" id="D6WT25"/>
<dbReference type="Proteomes" id="UP000007266">
    <property type="component" value="Linkage group 7"/>
</dbReference>
<dbReference type="HOGENOM" id="CLU_012949_0_2_1"/>
<keyword evidence="5" id="KW-0812">Transmembrane</keyword>
<dbReference type="KEGG" id="tca:661555"/>
<feature type="signal peptide" evidence="5">
    <location>
        <begin position="1"/>
        <end position="16"/>
    </location>
</feature>
<keyword evidence="3 4" id="KW-0808">Transferase</keyword>
<dbReference type="GO" id="GO:0015020">
    <property type="term" value="F:glucuronosyltransferase activity"/>
    <property type="evidence" value="ECO:0007669"/>
    <property type="project" value="UniProtKB-EC"/>
</dbReference>
<dbReference type="InterPro" id="IPR050271">
    <property type="entry name" value="UDP-glycosyltransferase"/>
</dbReference>
<evidence type="ECO:0000256" key="4">
    <source>
        <dbReference type="RuleBase" id="RU003718"/>
    </source>
</evidence>
<evidence type="ECO:0000256" key="5">
    <source>
        <dbReference type="RuleBase" id="RU362059"/>
    </source>
</evidence>
<keyword evidence="2 4" id="KW-0328">Glycosyltransferase</keyword>
<dbReference type="EC" id="2.4.1.17" evidence="5"/>
<evidence type="ECO:0000256" key="1">
    <source>
        <dbReference type="ARBA" id="ARBA00009995"/>
    </source>
</evidence>
<dbReference type="STRING" id="7070.D6WT25"/>
<protein>
    <recommendedName>
        <fullName evidence="5">UDP-glucuronosyltransferase</fullName>
        <ecNumber evidence="5">2.4.1.17</ecNumber>
    </recommendedName>
</protein>
<comment type="catalytic activity">
    <reaction evidence="5">
        <text>glucuronate acceptor + UDP-alpha-D-glucuronate = acceptor beta-D-glucuronoside + UDP + H(+)</text>
        <dbReference type="Rhea" id="RHEA:21032"/>
        <dbReference type="ChEBI" id="CHEBI:15378"/>
        <dbReference type="ChEBI" id="CHEBI:58052"/>
        <dbReference type="ChEBI" id="CHEBI:58223"/>
        <dbReference type="ChEBI" id="CHEBI:132367"/>
        <dbReference type="ChEBI" id="CHEBI:132368"/>
        <dbReference type="EC" id="2.4.1.17"/>
    </reaction>
</comment>
<dbReference type="InterPro" id="IPR002213">
    <property type="entry name" value="UDP_glucos_trans"/>
</dbReference>
<comment type="similarity">
    <text evidence="1 4">Belongs to the UDP-glycosyltransferase family.</text>
</comment>
<feature type="chain" id="PRO_5007230849" description="UDP-glucuronosyltransferase" evidence="5">
    <location>
        <begin position="17"/>
        <end position="509"/>
    </location>
</feature>
<keyword evidence="7" id="KW-1185">Reference proteome</keyword>
<dbReference type="CDD" id="cd03784">
    <property type="entry name" value="GT1_Gtf-like"/>
    <property type="match status" value="1"/>
</dbReference>
<dbReference type="EMBL" id="KQ971354">
    <property type="protein sequence ID" value="EFA05873.2"/>
    <property type="molecule type" value="Genomic_DNA"/>
</dbReference>